<reference evidence="1 2" key="2">
    <citation type="submission" date="2008-11" db="EMBL/GenBank/DDBJ databases">
        <authorList>
            <person name="Fulton L."/>
            <person name="Clifton S."/>
            <person name="Fulton B."/>
            <person name="Xu J."/>
            <person name="Minx P."/>
            <person name="Pepin K.H."/>
            <person name="Johnson M."/>
            <person name="Bhonagiri V."/>
            <person name="Nash W.E."/>
            <person name="Mardis E.R."/>
            <person name="Wilson R.K."/>
        </authorList>
    </citation>
    <scope>NUCLEOTIDE SEQUENCE [LARGE SCALE GENOMIC DNA]</scope>
    <source>
        <strain evidence="1 2">ATCC 43243</strain>
    </source>
</reference>
<dbReference type="EMBL" id="ABVQ01000036">
    <property type="protein sequence ID" value="EEC57523.1"/>
    <property type="molecule type" value="Genomic_DNA"/>
</dbReference>
<accession>B7ASH6</accession>
<reference evidence="1 2" key="1">
    <citation type="submission" date="2008-11" db="EMBL/GenBank/DDBJ databases">
        <title>Draft genome sequence of Bacteroides pectinophilus (ATCC 43243).</title>
        <authorList>
            <person name="Sudarsanam P."/>
            <person name="Ley R."/>
            <person name="Guruge J."/>
            <person name="Turnbaugh P.J."/>
            <person name="Mahowald M."/>
            <person name="Liep D."/>
            <person name="Gordon J."/>
        </authorList>
    </citation>
    <scope>NUCLEOTIDE SEQUENCE [LARGE SCALE GENOMIC DNA]</scope>
    <source>
        <strain evidence="1 2">ATCC 43243</strain>
    </source>
</reference>
<dbReference type="Proteomes" id="UP000003136">
    <property type="component" value="Unassembled WGS sequence"/>
</dbReference>
<dbReference type="HOGENOM" id="CLU_3229782_0_0_9"/>
<gene>
    <name evidence="1" type="ORF">BACPEC_02032</name>
</gene>
<evidence type="ECO:0000313" key="1">
    <source>
        <dbReference type="EMBL" id="EEC57523.1"/>
    </source>
</evidence>
<name>B7ASH6_9FIRM</name>
<dbReference type="AlphaFoldDB" id="B7ASH6"/>
<keyword evidence="2" id="KW-1185">Reference proteome</keyword>
<protein>
    <submittedName>
        <fullName evidence="1">Uncharacterized protein</fullName>
    </submittedName>
</protein>
<organism evidence="1 2">
    <name type="scientific">[Bacteroides] pectinophilus ATCC 43243</name>
    <dbReference type="NCBI Taxonomy" id="483218"/>
    <lineage>
        <taxon>Bacteria</taxon>
        <taxon>Bacillati</taxon>
        <taxon>Bacillota</taxon>
        <taxon>Clostridia</taxon>
        <taxon>Eubacteriales</taxon>
    </lineage>
</organism>
<proteinExistence type="predicted"/>
<sequence>MLSVLEKAVLPERPLRKSALRIAACMECAPLAKSASCGMSRSG</sequence>
<evidence type="ECO:0000313" key="2">
    <source>
        <dbReference type="Proteomes" id="UP000003136"/>
    </source>
</evidence>
<dbReference type="STRING" id="483218.BACPEC_02032"/>
<comment type="caution">
    <text evidence="1">The sequence shown here is derived from an EMBL/GenBank/DDBJ whole genome shotgun (WGS) entry which is preliminary data.</text>
</comment>